<dbReference type="GO" id="GO:0000156">
    <property type="term" value="F:phosphorelay response regulator activity"/>
    <property type="evidence" value="ECO:0007669"/>
    <property type="project" value="TreeGrafter"/>
</dbReference>
<dbReference type="EMBL" id="FNNZ01000006">
    <property type="protein sequence ID" value="SDW64664.1"/>
    <property type="molecule type" value="Genomic_DNA"/>
</dbReference>
<dbReference type="GO" id="GO:0000976">
    <property type="term" value="F:transcription cis-regulatory region binding"/>
    <property type="evidence" value="ECO:0007669"/>
    <property type="project" value="TreeGrafter"/>
</dbReference>
<keyword evidence="2" id="KW-0238">DNA-binding</keyword>
<dbReference type="SMART" id="SM00850">
    <property type="entry name" value="LytTR"/>
    <property type="match status" value="1"/>
</dbReference>
<keyword evidence="1" id="KW-0902">Two-component regulatory system</keyword>
<evidence type="ECO:0000259" key="5">
    <source>
        <dbReference type="PROSITE" id="PS50930"/>
    </source>
</evidence>
<organism evidence="6 7">
    <name type="scientific">Thiocapsa roseopersicina</name>
    <dbReference type="NCBI Taxonomy" id="1058"/>
    <lineage>
        <taxon>Bacteria</taxon>
        <taxon>Pseudomonadati</taxon>
        <taxon>Pseudomonadota</taxon>
        <taxon>Gammaproteobacteria</taxon>
        <taxon>Chromatiales</taxon>
        <taxon>Chromatiaceae</taxon>
        <taxon>Thiocapsa</taxon>
    </lineage>
</organism>
<dbReference type="PANTHER" id="PTHR48111">
    <property type="entry name" value="REGULATOR OF RPOS"/>
    <property type="match status" value="1"/>
</dbReference>
<dbReference type="GO" id="GO:0032993">
    <property type="term" value="C:protein-DNA complex"/>
    <property type="evidence" value="ECO:0007669"/>
    <property type="project" value="TreeGrafter"/>
</dbReference>
<dbReference type="Proteomes" id="UP000198816">
    <property type="component" value="Unassembled WGS sequence"/>
</dbReference>
<dbReference type="PROSITE" id="PS50110">
    <property type="entry name" value="RESPONSE_REGULATORY"/>
    <property type="match status" value="1"/>
</dbReference>
<proteinExistence type="predicted"/>
<dbReference type="Gene3D" id="3.40.50.2300">
    <property type="match status" value="1"/>
</dbReference>
<dbReference type="AlphaFoldDB" id="A0A1H2V9T4"/>
<dbReference type="SUPFAM" id="SSF52172">
    <property type="entry name" value="CheY-like"/>
    <property type="match status" value="1"/>
</dbReference>
<dbReference type="InterPro" id="IPR007492">
    <property type="entry name" value="LytTR_DNA-bd_dom"/>
</dbReference>
<dbReference type="PROSITE" id="PS50930">
    <property type="entry name" value="HTH_LYTTR"/>
    <property type="match status" value="1"/>
</dbReference>
<dbReference type="InterPro" id="IPR011006">
    <property type="entry name" value="CheY-like_superfamily"/>
</dbReference>
<dbReference type="STRING" id="1058.SAMN05421783_106187"/>
<dbReference type="InterPro" id="IPR039420">
    <property type="entry name" value="WalR-like"/>
</dbReference>
<evidence type="ECO:0000256" key="3">
    <source>
        <dbReference type="PROSITE-ProRule" id="PRU00169"/>
    </source>
</evidence>
<dbReference type="InterPro" id="IPR001789">
    <property type="entry name" value="Sig_transdc_resp-reg_receiver"/>
</dbReference>
<dbReference type="Gene3D" id="2.40.50.1020">
    <property type="entry name" value="LytTr DNA-binding domain"/>
    <property type="match status" value="1"/>
</dbReference>
<accession>A0A1H2V9T4</accession>
<feature type="domain" description="Response regulatory" evidence="4">
    <location>
        <begin position="2"/>
        <end position="117"/>
    </location>
</feature>
<evidence type="ECO:0000313" key="7">
    <source>
        <dbReference type="Proteomes" id="UP000198816"/>
    </source>
</evidence>
<gene>
    <name evidence="6" type="ORF">SAMN05421783_106187</name>
</gene>
<keyword evidence="3" id="KW-0597">Phosphoprotein</keyword>
<keyword evidence="7" id="KW-1185">Reference proteome</keyword>
<dbReference type="GO" id="GO:0006355">
    <property type="term" value="P:regulation of DNA-templated transcription"/>
    <property type="evidence" value="ECO:0007669"/>
    <property type="project" value="TreeGrafter"/>
</dbReference>
<dbReference type="GO" id="GO:0005829">
    <property type="term" value="C:cytosol"/>
    <property type="evidence" value="ECO:0007669"/>
    <property type="project" value="TreeGrafter"/>
</dbReference>
<evidence type="ECO:0000256" key="1">
    <source>
        <dbReference type="ARBA" id="ARBA00023012"/>
    </source>
</evidence>
<dbReference type="Pfam" id="PF04397">
    <property type="entry name" value="LytTR"/>
    <property type="match status" value="1"/>
</dbReference>
<dbReference type="PANTHER" id="PTHR48111:SF3">
    <property type="entry name" value="TRANSCRIPTIONAL REGULATORY PROTEIN BTSR"/>
    <property type="match status" value="1"/>
</dbReference>
<protein>
    <submittedName>
        <fullName evidence="6">Two component transcriptional regulator, LytTR family</fullName>
    </submittedName>
</protein>
<sequence>MNILVVDDEAQARERLRRLLADTEGRYILAGEATDGLQAIEICRTQRIDLVLLDVQIPGTNGLEAARALAALDPAPAVILVTAFEHEALVAFGNQLAGYLVKPVCPERLCETLLRLQNPTPARCVGPGTPCDRDPPRAAPRRQISAHYRGGLRTVRIEDVIYLRAEHKYVTVRHVDGELLIDESLRRLEQEFAERFLRIHRNALVARDRVAGLEKRADGGSFIQLRECAEQLPISRRHLPEVRRRMQGDD</sequence>
<dbReference type="SMART" id="SM00448">
    <property type="entry name" value="REC"/>
    <property type="match status" value="1"/>
</dbReference>
<dbReference type="OrthoDB" id="236568at2"/>
<dbReference type="RefSeq" id="WP_093030291.1">
    <property type="nucleotide sequence ID" value="NZ_FNNZ01000006.1"/>
</dbReference>
<feature type="domain" description="HTH LytTR-type" evidence="5">
    <location>
        <begin position="144"/>
        <end position="248"/>
    </location>
</feature>
<feature type="modified residue" description="4-aspartylphosphate" evidence="3">
    <location>
        <position position="54"/>
    </location>
</feature>
<reference evidence="7" key="1">
    <citation type="submission" date="2016-10" db="EMBL/GenBank/DDBJ databases">
        <authorList>
            <person name="Varghese N."/>
            <person name="Submissions S."/>
        </authorList>
    </citation>
    <scope>NUCLEOTIDE SEQUENCE [LARGE SCALE GENOMIC DNA]</scope>
    <source>
        <strain evidence="7">DSM 217</strain>
    </source>
</reference>
<name>A0A1H2V9T4_THIRO</name>
<dbReference type="Pfam" id="PF00072">
    <property type="entry name" value="Response_reg"/>
    <property type="match status" value="1"/>
</dbReference>
<evidence type="ECO:0000259" key="4">
    <source>
        <dbReference type="PROSITE" id="PS50110"/>
    </source>
</evidence>
<evidence type="ECO:0000313" key="6">
    <source>
        <dbReference type="EMBL" id="SDW64664.1"/>
    </source>
</evidence>
<evidence type="ECO:0000256" key="2">
    <source>
        <dbReference type="ARBA" id="ARBA00023125"/>
    </source>
</evidence>